<accession>A0A0G1L9M7</accession>
<dbReference type="EMBL" id="LCKF01000001">
    <property type="protein sequence ID" value="KKT92438.1"/>
    <property type="molecule type" value="Genomic_DNA"/>
</dbReference>
<sequence length="73" mass="8142">MDMCICVDMGRMQIVLSNNLDRSFRAEVANRLGMKKGNMSRAIAEAIKLWIKTGDTKGGEWALKLGTIKKTKP</sequence>
<protein>
    <submittedName>
        <fullName evidence="1">Uncharacterized protein</fullName>
    </submittedName>
</protein>
<evidence type="ECO:0000313" key="1">
    <source>
        <dbReference type="EMBL" id="KKT92438.1"/>
    </source>
</evidence>
<name>A0A0G1L9M7_9BACT</name>
<evidence type="ECO:0000313" key="2">
    <source>
        <dbReference type="Proteomes" id="UP000033966"/>
    </source>
</evidence>
<gene>
    <name evidence="1" type="ORF">UW92_C0001G0004</name>
</gene>
<dbReference type="AlphaFoldDB" id="A0A0G1L9M7"/>
<dbReference type="Proteomes" id="UP000033966">
    <property type="component" value="Unassembled WGS sequence"/>
</dbReference>
<organism evidence="1 2">
    <name type="scientific">Candidatus Jorgensenbacteria bacterium GW2011_GWA2_45_13</name>
    <dbReference type="NCBI Taxonomy" id="1618662"/>
    <lineage>
        <taxon>Bacteria</taxon>
        <taxon>Candidatus Joergenseniibacteriota</taxon>
    </lineage>
</organism>
<reference evidence="1 2" key="1">
    <citation type="journal article" date="2015" name="Nature">
        <title>rRNA introns, odd ribosomes, and small enigmatic genomes across a large radiation of phyla.</title>
        <authorList>
            <person name="Brown C.T."/>
            <person name="Hug L.A."/>
            <person name="Thomas B.C."/>
            <person name="Sharon I."/>
            <person name="Castelle C.J."/>
            <person name="Singh A."/>
            <person name="Wilkins M.J."/>
            <person name="Williams K.H."/>
            <person name="Banfield J.F."/>
        </authorList>
    </citation>
    <scope>NUCLEOTIDE SEQUENCE [LARGE SCALE GENOMIC DNA]</scope>
</reference>
<dbReference type="GO" id="GO:0006355">
    <property type="term" value="P:regulation of DNA-templated transcription"/>
    <property type="evidence" value="ECO:0007669"/>
    <property type="project" value="InterPro"/>
</dbReference>
<comment type="caution">
    <text evidence="1">The sequence shown here is derived from an EMBL/GenBank/DDBJ whole genome shotgun (WGS) entry which is preliminary data.</text>
</comment>
<dbReference type="Gene3D" id="1.10.1220.10">
    <property type="entry name" value="Met repressor-like"/>
    <property type="match status" value="1"/>
</dbReference>
<dbReference type="InterPro" id="IPR013321">
    <property type="entry name" value="Arc_rbn_hlx_hlx"/>
</dbReference>
<proteinExistence type="predicted"/>